<keyword evidence="1" id="KW-0812">Transmembrane</keyword>
<reference evidence="2 3" key="1">
    <citation type="journal article" date="2013" name="J. Bacteriol.">
        <title>Roles of HynAB and Ech, the only two hydrogenases found in the model sulfate reducer Desulfovibrio gigas.</title>
        <authorList>
            <person name="Morais-Silva F.O."/>
            <person name="Santos C.I."/>
            <person name="Rodrigues R."/>
            <person name="Pereira I.A."/>
            <person name="Rodrigues-Pousada C."/>
        </authorList>
    </citation>
    <scope>NUCLEOTIDE SEQUENCE [LARGE SCALE GENOMIC DNA]</scope>
    <source>
        <strain evidence="3">ATCC 19364 / DSM 1382 / NCIMB 9332 / VKM B-1759</strain>
    </source>
</reference>
<name>T2GEA7_MEGG1</name>
<dbReference type="KEGG" id="dgg:DGI_2866"/>
<dbReference type="AlphaFoldDB" id="T2GEA7"/>
<keyword evidence="3" id="KW-1185">Reference proteome</keyword>
<keyword evidence="1" id="KW-0472">Membrane</keyword>
<dbReference type="EMBL" id="CP006585">
    <property type="protein sequence ID" value="AGW14593.1"/>
    <property type="molecule type" value="Genomic_DNA"/>
</dbReference>
<dbReference type="HOGENOM" id="CLU_2681697_0_0_7"/>
<feature type="transmembrane region" description="Helical" evidence="1">
    <location>
        <begin position="20"/>
        <end position="40"/>
    </location>
</feature>
<protein>
    <submittedName>
        <fullName evidence="2">Putative CPA2 family potassium:proton (K+:H+) antiporter</fullName>
    </submittedName>
</protein>
<evidence type="ECO:0000313" key="2">
    <source>
        <dbReference type="EMBL" id="AGW14593.1"/>
    </source>
</evidence>
<organism evidence="2 3">
    <name type="scientific">Megalodesulfovibrio gigas (strain ATCC 19364 / DSM 1382 / NCIMB 9332 / VKM B-1759)</name>
    <name type="common">Desulfovibrio gigas</name>
    <dbReference type="NCBI Taxonomy" id="1121448"/>
    <lineage>
        <taxon>Bacteria</taxon>
        <taxon>Pseudomonadati</taxon>
        <taxon>Thermodesulfobacteriota</taxon>
        <taxon>Desulfovibrionia</taxon>
        <taxon>Desulfovibrionales</taxon>
        <taxon>Desulfovibrionaceae</taxon>
        <taxon>Megalodesulfovibrio</taxon>
    </lineage>
</organism>
<evidence type="ECO:0000313" key="3">
    <source>
        <dbReference type="Proteomes" id="UP000016587"/>
    </source>
</evidence>
<dbReference type="Proteomes" id="UP000016587">
    <property type="component" value="Chromosome"/>
</dbReference>
<accession>T2GEA7</accession>
<gene>
    <name evidence="2" type="ORF">DGI_2866</name>
</gene>
<reference evidence="3" key="2">
    <citation type="submission" date="2013-07" db="EMBL/GenBank/DDBJ databases">
        <authorList>
            <person name="Morais-Silva F.O."/>
            <person name="Rezende A.M."/>
            <person name="Pimentel C."/>
            <person name="Resende D.M."/>
            <person name="Santos C.I."/>
            <person name="Clemente C."/>
            <person name="de Oliveira L.M."/>
            <person name="da Silva S.M."/>
            <person name="Costa D.A."/>
            <person name="Varela-Raposo A."/>
            <person name="Horacio E.C.A."/>
            <person name="Matos M."/>
            <person name="Flores O."/>
            <person name="Ruiz J.C."/>
            <person name="Rodrigues-Pousada C."/>
        </authorList>
    </citation>
    <scope>NUCLEOTIDE SEQUENCE [LARGE SCALE GENOMIC DNA]</scope>
    <source>
        <strain evidence="3">ATCC 19364 / DSM 1382 / NCIMB 9332 / VKM B-1759</strain>
    </source>
</reference>
<dbReference type="PATRIC" id="fig|1121448.10.peg.2828"/>
<sequence length="74" mass="7894">MPVPVPVPVPRAYAPGYVNPYAVGIAAGALLALPATAILLSTSNNQKVYVVDTKCYLEHRDSSGKAYYEEIVCP</sequence>
<proteinExistence type="predicted"/>
<evidence type="ECO:0000256" key="1">
    <source>
        <dbReference type="SAM" id="Phobius"/>
    </source>
</evidence>
<keyword evidence="1" id="KW-1133">Transmembrane helix</keyword>